<evidence type="ECO:0000256" key="10">
    <source>
        <dbReference type="ARBA" id="ARBA00031484"/>
    </source>
</evidence>
<comment type="caution">
    <text evidence="16">The sequence shown here is derived from an EMBL/GenBank/DDBJ whole genome shotgun (WGS) entry which is preliminary data.</text>
</comment>
<evidence type="ECO:0000256" key="13">
    <source>
        <dbReference type="ARBA" id="ARBA00042775"/>
    </source>
</evidence>
<dbReference type="PROSITE" id="PS50198">
    <property type="entry name" value="PPIC_PPIASE_2"/>
    <property type="match status" value="1"/>
</dbReference>
<keyword evidence="17" id="KW-1185">Reference proteome</keyword>
<evidence type="ECO:0000256" key="1">
    <source>
        <dbReference type="ARBA" id="ARBA00004382"/>
    </source>
</evidence>
<keyword evidence="4" id="KW-0997">Cell inner membrane</keyword>
<evidence type="ECO:0000256" key="6">
    <source>
        <dbReference type="ARBA" id="ARBA00022989"/>
    </source>
</evidence>
<evidence type="ECO:0000256" key="7">
    <source>
        <dbReference type="ARBA" id="ARBA00023136"/>
    </source>
</evidence>
<evidence type="ECO:0000256" key="12">
    <source>
        <dbReference type="ARBA" id="ARBA00040743"/>
    </source>
</evidence>
<dbReference type="Pfam" id="PF13145">
    <property type="entry name" value="Rotamase_2"/>
    <property type="match status" value="2"/>
</dbReference>
<dbReference type="InterPro" id="IPR052029">
    <property type="entry name" value="PpiD_chaperone"/>
</dbReference>
<evidence type="ECO:0000256" key="5">
    <source>
        <dbReference type="ARBA" id="ARBA00022692"/>
    </source>
</evidence>
<keyword evidence="7" id="KW-0472">Membrane</keyword>
<dbReference type="PANTHER" id="PTHR47529:SF1">
    <property type="entry name" value="PERIPLASMIC CHAPERONE PPID"/>
    <property type="match status" value="1"/>
</dbReference>
<keyword evidence="8" id="KW-0143">Chaperone</keyword>
<dbReference type="InterPro" id="IPR000297">
    <property type="entry name" value="PPIase_PpiC"/>
</dbReference>
<dbReference type="PANTHER" id="PTHR47529">
    <property type="entry name" value="PEPTIDYL-PROLYL CIS-TRANS ISOMERASE D"/>
    <property type="match status" value="1"/>
</dbReference>
<evidence type="ECO:0000256" key="4">
    <source>
        <dbReference type="ARBA" id="ARBA00022519"/>
    </source>
</evidence>
<organism evidence="16 17">
    <name type="scientific">Sphingomonas oryzagri</name>
    <dbReference type="NCBI Taxonomy" id="3042314"/>
    <lineage>
        <taxon>Bacteria</taxon>
        <taxon>Pseudomonadati</taxon>
        <taxon>Pseudomonadota</taxon>
        <taxon>Alphaproteobacteria</taxon>
        <taxon>Sphingomonadales</taxon>
        <taxon>Sphingomonadaceae</taxon>
        <taxon>Sphingomonas</taxon>
    </lineage>
</organism>
<evidence type="ECO:0000256" key="8">
    <source>
        <dbReference type="ARBA" id="ARBA00023186"/>
    </source>
</evidence>
<evidence type="ECO:0000256" key="3">
    <source>
        <dbReference type="ARBA" id="ARBA00022475"/>
    </source>
</evidence>
<evidence type="ECO:0000313" key="16">
    <source>
        <dbReference type="EMBL" id="MDH7638586.1"/>
    </source>
</evidence>
<evidence type="ECO:0000256" key="2">
    <source>
        <dbReference type="ARBA" id="ARBA00018370"/>
    </source>
</evidence>
<dbReference type="Proteomes" id="UP001160625">
    <property type="component" value="Unassembled WGS sequence"/>
</dbReference>
<evidence type="ECO:0000259" key="15">
    <source>
        <dbReference type="PROSITE" id="PS50198"/>
    </source>
</evidence>
<evidence type="ECO:0000313" key="17">
    <source>
        <dbReference type="Proteomes" id="UP001160625"/>
    </source>
</evidence>
<dbReference type="Gene3D" id="3.10.50.40">
    <property type="match status" value="1"/>
</dbReference>
<dbReference type="InterPro" id="IPR046357">
    <property type="entry name" value="PPIase_dom_sf"/>
</dbReference>
<dbReference type="SUPFAM" id="SSF109998">
    <property type="entry name" value="Triger factor/SurA peptide-binding domain-like"/>
    <property type="match status" value="1"/>
</dbReference>
<dbReference type="InterPro" id="IPR027304">
    <property type="entry name" value="Trigger_fact/SurA_dom_sf"/>
</dbReference>
<evidence type="ECO:0000256" key="14">
    <source>
        <dbReference type="PROSITE-ProRule" id="PRU00278"/>
    </source>
</evidence>
<dbReference type="GO" id="GO:0016853">
    <property type="term" value="F:isomerase activity"/>
    <property type="evidence" value="ECO:0007669"/>
    <property type="project" value="UniProtKB-KW"/>
</dbReference>
<dbReference type="Gene3D" id="1.10.4030.10">
    <property type="entry name" value="Porin chaperone SurA, peptide-binding domain"/>
    <property type="match status" value="1"/>
</dbReference>
<keyword evidence="14 16" id="KW-0413">Isomerase</keyword>
<protein>
    <recommendedName>
        <fullName evidence="2">Parvulin-like PPIase</fullName>
    </recommendedName>
    <alternativeName>
        <fullName evidence="9">Peptidyl-prolyl cis-trans isomerase plp</fullName>
    </alternativeName>
    <alternativeName>
        <fullName evidence="12">Periplasmic chaperone PpiD</fullName>
    </alternativeName>
    <alternativeName>
        <fullName evidence="13">Periplasmic folding chaperone</fullName>
    </alternativeName>
    <alternativeName>
        <fullName evidence="10">Rotamase plp</fullName>
    </alternativeName>
</protein>
<evidence type="ECO:0000256" key="9">
    <source>
        <dbReference type="ARBA" id="ARBA00030642"/>
    </source>
</evidence>
<proteinExistence type="inferred from homology"/>
<feature type="domain" description="PpiC" evidence="15">
    <location>
        <begin position="252"/>
        <end position="361"/>
    </location>
</feature>
<dbReference type="Pfam" id="PF13624">
    <property type="entry name" value="SurA_N_3"/>
    <property type="match status" value="1"/>
</dbReference>
<dbReference type="EMBL" id="JARYGZ010000001">
    <property type="protein sequence ID" value="MDH7638586.1"/>
    <property type="molecule type" value="Genomic_DNA"/>
</dbReference>
<gene>
    <name evidence="16" type="ORF">QGN17_07570</name>
</gene>
<sequence length="649" mass="67258">MLSIFRNNPKLVVVIFSLVALAFIATGVITHEMPGMGGSSSGSSAGAIATIGDATVTPEDLEQQVRNRYQQASQQQPGLDMASFMAAGAYDAIVDQSIGATALEQYARKIGLVASDKQIDGQIAGIPAFRGPDGKFSQAAYEAALQQQRLTDKAVRSDIAGTILRQMVYLPATGAMTLPDGLVKPYANLIMETRAGEIGFVPVAAIQGGAAPTDAELQGFYKSHIAAYTTPEKRVLRYAMMGRDQVAAKAIPTDAEIRKLYDSTPDKYAARETRDLAQVVLPDEAKAKAFKASVAGGKSFAEAAQAAGFNAADTAIGVKTQAQLAQQVGAAVATAAFAAPDGGVSDPVKSDFGWVVVKVNKVNHVAATTFDAAKAQIAADLVKSKQDKALADLVAKVQDAIDNGQGFADVTKNNGLAIVETPALTAGGIAPDQPAFKPSADVQPLIAPGFKTNPDDPASVQTVLPNERYALLAVGHVTPAAPIPFAQVKARVAADFTASRANDQAKAIATAIQAKVKAGTSMADAFKAAPVKLPAVNATQGRRMDLARLQGNVPPPLAALFRTTVGSAQIVAAPGGQGWYVVHVSKVTPADDKALAPATQASRGDLLQAANDEYLEQLAGSAKIAVGTKRDDAAIMALRLKLLGATPAQ</sequence>
<dbReference type="RefSeq" id="WP_281043876.1">
    <property type="nucleotide sequence ID" value="NZ_JARYGZ010000001.1"/>
</dbReference>
<keyword evidence="5" id="KW-0812">Transmembrane</keyword>
<comment type="similarity">
    <text evidence="11">Belongs to the PpiD chaperone family.</text>
</comment>
<reference evidence="16" key="1">
    <citation type="submission" date="2023-04" db="EMBL/GenBank/DDBJ databases">
        <title>Sphingomonas sp. MAHUQ-71 isolated from rice field.</title>
        <authorList>
            <person name="Huq M.A."/>
        </authorList>
    </citation>
    <scope>NUCLEOTIDE SEQUENCE</scope>
    <source>
        <strain evidence="16">MAHUQ-71</strain>
    </source>
</reference>
<comment type="subcellular location">
    <subcellularLocation>
        <location evidence="1">Cell inner membrane</location>
        <topology evidence="1">Single-pass type II membrane protein</topology>
        <orientation evidence="1">Periplasmic side</orientation>
    </subcellularLocation>
</comment>
<evidence type="ECO:0000256" key="11">
    <source>
        <dbReference type="ARBA" id="ARBA00038408"/>
    </source>
</evidence>
<keyword evidence="6" id="KW-1133">Transmembrane helix</keyword>
<dbReference type="SUPFAM" id="SSF54534">
    <property type="entry name" value="FKBP-like"/>
    <property type="match status" value="1"/>
</dbReference>
<accession>A0ABT6N2H5</accession>
<keyword evidence="14" id="KW-0697">Rotamase</keyword>
<keyword evidence="3" id="KW-1003">Cell membrane</keyword>
<name>A0ABT6N2H5_9SPHN</name>